<dbReference type="FunFam" id="1.25.40.10:FF:000606">
    <property type="entry name" value="Putative pentatricopeptide repeat-containing protein"/>
    <property type="match status" value="1"/>
</dbReference>
<feature type="repeat" description="PPR" evidence="2">
    <location>
        <begin position="307"/>
        <end position="341"/>
    </location>
</feature>
<reference evidence="3 4" key="1">
    <citation type="journal article" date="2018" name="PLoS Genet.">
        <title>Population sequencing reveals clonal diversity and ancestral inbreeding in the grapevine cultivar Chardonnay.</title>
        <authorList>
            <person name="Roach M.J."/>
            <person name="Johnson D.L."/>
            <person name="Bohlmann J."/>
            <person name="van Vuuren H.J."/>
            <person name="Jones S.J."/>
            <person name="Pretorius I.S."/>
            <person name="Schmidt S.A."/>
            <person name="Borneman A.R."/>
        </authorList>
    </citation>
    <scope>NUCLEOTIDE SEQUENCE [LARGE SCALE GENOMIC DNA]</scope>
    <source>
        <strain evidence="4">cv. Chardonnay</strain>
        <tissue evidence="3">Leaf</tissue>
    </source>
</reference>
<dbReference type="FunFam" id="1.25.40.10:FF:001486">
    <property type="entry name" value="Pentatricopeptide repeat-containing protein mitochondrial"/>
    <property type="match status" value="1"/>
</dbReference>
<dbReference type="EMBL" id="QGNW01000018">
    <property type="protein sequence ID" value="RVX15670.1"/>
    <property type="molecule type" value="Genomic_DNA"/>
</dbReference>
<dbReference type="Gene3D" id="1.25.40.10">
    <property type="entry name" value="Tetratricopeptide repeat domain"/>
    <property type="match status" value="5"/>
</dbReference>
<proteinExistence type="predicted"/>
<dbReference type="Proteomes" id="UP000288805">
    <property type="component" value="Unassembled WGS sequence"/>
</dbReference>
<dbReference type="Pfam" id="PF20431">
    <property type="entry name" value="E_motif"/>
    <property type="match status" value="1"/>
</dbReference>
<dbReference type="AlphaFoldDB" id="A0A438K398"/>
<dbReference type="PANTHER" id="PTHR47926:SF341">
    <property type="entry name" value="PENTATRICOPEPTIDE REPEAT-CONTAINING PROTEIN"/>
    <property type="match status" value="1"/>
</dbReference>
<dbReference type="PANTHER" id="PTHR47926">
    <property type="entry name" value="PENTATRICOPEPTIDE REPEAT-CONTAINING PROTEIN"/>
    <property type="match status" value="1"/>
</dbReference>
<evidence type="ECO:0000256" key="2">
    <source>
        <dbReference type="PROSITE-ProRule" id="PRU00708"/>
    </source>
</evidence>
<dbReference type="InterPro" id="IPR002885">
    <property type="entry name" value="PPR_rpt"/>
</dbReference>
<dbReference type="GO" id="GO:0003723">
    <property type="term" value="F:RNA binding"/>
    <property type="evidence" value="ECO:0007669"/>
    <property type="project" value="InterPro"/>
</dbReference>
<feature type="repeat" description="PPR" evidence="2">
    <location>
        <begin position="408"/>
        <end position="443"/>
    </location>
</feature>
<evidence type="ECO:0000256" key="1">
    <source>
        <dbReference type="ARBA" id="ARBA00022737"/>
    </source>
</evidence>
<evidence type="ECO:0000313" key="4">
    <source>
        <dbReference type="Proteomes" id="UP000288805"/>
    </source>
</evidence>
<dbReference type="InterPro" id="IPR011990">
    <property type="entry name" value="TPR-like_helical_dom_sf"/>
</dbReference>
<dbReference type="Pfam" id="PF13041">
    <property type="entry name" value="PPR_2"/>
    <property type="match status" value="3"/>
</dbReference>
<organism evidence="3 4">
    <name type="scientific">Vitis vinifera</name>
    <name type="common">Grape</name>
    <dbReference type="NCBI Taxonomy" id="29760"/>
    <lineage>
        <taxon>Eukaryota</taxon>
        <taxon>Viridiplantae</taxon>
        <taxon>Streptophyta</taxon>
        <taxon>Embryophyta</taxon>
        <taxon>Tracheophyta</taxon>
        <taxon>Spermatophyta</taxon>
        <taxon>Magnoliopsida</taxon>
        <taxon>eudicotyledons</taxon>
        <taxon>Gunneridae</taxon>
        <taxon>Pentapetalae</taxon>
        <taxon>rosids</taxon>
        <taxon>Vitales</taxon>
        <taxon>Vitaceae</taxon>
        <taxon>Viteae</taxon>
        <taxon>Vitis</taxon>
    </lineage>
</organism>
<dbReference type="FunFam" id="1.25.40.10:FF:000090">
    <property type="entry name" value="Pentatricopeptide repeat-containing protein, chloroplastic"/>
    <property type="match status" value="1"/>
</dbReference>
<protein>
    <submittedName>
        <fullName evidence="3">Putative pentatricopeptide repeat-containing protein</fullName>
    </submittedName>
</protein>
<dbReference type="GO" id="GO:0009451">
    <property type="term" value="P:RNA modification"/>
    <property type="evidence" value="ECO:0007669"/>
    <property type="project" value="InterPro"/>
</dbReference>
<accession>A0A438K398</accession>
<evidence type="ECO:0000313" key="3">
    <source>
        <dbReference type="EMBL" id="RVX15670.1"/>
    </source>
</evidence>
<dbReference type="FunFam" id="1.25.40.10:FF:000453">
    <property type="entry name" value="Pentatricopeptide repeat-containing protein mitochondrial"/>
    <property type="match status" value="1"/>
</dbReference>
<sequence>MQRSFSELVQKCLQNQNQSHQLILRHSHANHVHRISPQKEGESEAWSNLTWALTQGGNRTEIALSEASGVINSGTKPNAYALLHLVRASTNLGLIPFGQQLHSYILRSGFGSNVFVSTALLNFYIRIESLKDAHNVFVEIPEPSVVSWNSLISGYAHAGQFRAALGLFLKLERSDIFADAFSFTAALATCGHLSLLRLGESVHSKIVKSGLEWSVVVANCLVDMYGKCGYVQEAIRVFDSIIDKDIISWNTVISASARNRKLEQAFSYLRQMPEPDTISYNELINGIAQFGNIEDAIQILSSMPSPNSSSWNSIITGYVNRDLSWEALDFFSKMQSKDIEMDRFTFSSILSGIAGLAALKWGVLIHCCTIKCGLDESIVVGSALIDMYSKCGQVKNAEMLFQSLPRKNLVTWNAMISGFAHNGNFTEVIKLFKQLKTERDLKPDGITFLNVLLACSHNQIPLQVAIQYFESMIKDHGIEPTAEHCCSMIRLMGQRGEVWRAERMICELGFSSYGLVWRSLLGACGACGDLDVAEVAAAKVIELEGHNEFVYVMMSNMYACYGKWGDVSVVRKLMRERGVRKGAGCSWIEVENVIPASSMME</sequence>
<dbReference type="InterPro" id="IPR046960">
    <property type="entry name" value="PPR_At4g14850-like_plant"/>
</dbReference>
<keyword evidence="1" id="KW-0677">Repeat</keyword>
<comment type="caution">
    <text evidence="3">The sequence shown here is derived from an EMBL/GenBank/DDBJ whole genome shotgun (WGS) entry which is preliminary data.</text>
</comment>
<feature type="repeat" description="PPR" evidence="2">
    <location>
        <begin position="144"/>
        <end position="178"/>
    </location>
</feature>
<name>A0A438K398_VITVI</name>
<feature type="repeat" description="PPR" evidence="2">
    <location>
        <begin position="245"/>
        <end position="279"/>
    </location>
</feature>
<dbReference type="Pfam" id="PF01535">
    <property type="entry name" value="PPR"/>
    <property type="match status" value="3"/>
</dbReference>
<dbReference type="PROSITE" id="PS51375">
    <property type="entry name" value="PPR"/>
    <property type="match status" value="4"/>
</dbReference>
<dbReference type="InterPro" id="IPR046848">
    <property type="entry name" value="E_motif"/>
</dbReference>
<dbReference type="NCBIfam" id="TIGR00756">
    <property type="entry name" value="PPR"/>
    <property type="match status" value="5"/>
</dbReference>
<gene>
    <name evidence="3" type="primary">PCMP-E103_0</name>
    <name evidence="3" type="ORF">CK203_009126</name>
</gene>